<reference evidence="1 2" key="2">
    <citation type="journal article" date="2022" name="Mol. Ecol. Resour.">
        <title>The genomes of chicory, endive, great burdock and yacon provide insights into Asteraceae paleo-polyploidization history and plant inulin production.</title>
        <authorList>
            <person name="Fan W."/>
            <person name="Wang S."/>
            <person name="Wang H."/>
            <person name="Wang A."/>
            <person name="Jiang F."/>
            <person name="Liu H."/>
            <person name="Zhao H."/>
            <person name="Xu D."/>
            <person name="Zhang Y."/>
        </authorList>
    </citation>
    <scope>NUCLEOTIDE SEQUENCE [LARGE SCALE GENOMIC DNA]</scope>
    <source>
        <strain evidence="2">cv. Yunnan</strain>
        <tissue evidence="1">Leaves</tissue>
    </source>
</reference>
<keyword evidence="2" id="KW-1185">Reference proteome</keyword>
<comment type="caution">
    <text evidence="1">The sequence shown here is derived from an EMBL/GenBank/DDBJ whole genome shotgun (WGS) entry which is preliminary data.</text>
</comment>
<reference evidence="2" key="1">
    <citation type="journal article" date="2022" name="Mol. Ecol. Resour.">
        <title>The genomes of chicory, endive, great burdock and yacon provide insights into Asteraceae palaeo-polyploidization history and plant inulin production.</title>
        <authorList>
            <person name="Fan W."/>
            <person name="Wang S."/>
            <person name="Wang H."/>
            <person name="Wang A."/>
            <person name="Jiang F."/>
            <person name="Liu H."/>
            <person name="Zhao H."/>
            <person name="Xu D."/>
            <person name="Zhang Y."/>
        </authorList>
    </citation>
    <scope>NUCLEOTIDE SEQUENCE [LARGE SCALE GENOMIC DNA]</scope>
    <source>
        <strain evidence="2">cv. Yunnan</strain>
    </source>
</reference>
<dbReference type="EMBL" id="CM042033">
    <property type="protein sequence ID" value="KAI3774989.1"/>
    <property type="molecule type" value="Genomic_DNA"/>
</dbReference>
<accession>A0ACB9FUV1</accession>
<name>A0ACB9FUV1_9ASTR</name>
<evidence type="ECO:0000313" key="1">
    <source>
        <dbReference type="EMBL" id="KAI3774989.1"/>
    </source>
</evidence>
<evidence type="ECO:0000313" key="2">
    <source>
        <dbReference type="Proteomes" id="UP001056120"/>
    </source>
</evidence>
<organism evidence="1 2">
    <name type="scientific">Smallanthus sonchifolius</name>
    <dbReference type="NCBI Taxonomy" id="185202"/>
    <lineage>
        <taxon>Eukaryota</taxon>
        <taxon>Viridiplantae</taxon>
        <taxon>Streptophyta</taxon>
        <taxon>Embryophyta</taxon>
        <taxon>Tracheophyta</taxon>
        <taxon>Spermatophyta</taxon>
        <taxon>Magnoliopsida</taxon>
        <taxon>eudicotyledons</taxon>
        <taxon>Gunneridae</taxon>
        <taxon>Pentapetalae</taxon>
        <taxon>asterids</taxon>
        <taxon>campanulids</taxon>
        <taxon>Asterales</taxon>
        <taxon>Asteraceae</taxon>
        <taxon>Asteroideae</taxon>
        <taxon>Heliantheae alliance</taxon>
        <taxon>Millerieae</taxon>
        <taxon>Smallanthus</taxon>
    </lineage>
</organism>
<proteinExistence type="predicted"/>
<gene>
    <name evidence="1" type="ORF">L1987_49556</name>
</gene>
<sequence length="139" mass="14523">MTTAAAIQAPLVRSSATAIGQHSANVVNAIHIRSKSFAFRLTTAPPPTSGGKRFAVATSTKEEANSKADDLAPSFTSQDDLSFLLKLGAGSLAVAAAIKYGSILVPEITRPNLIQALVMISTPVIVSVLILVKESRVEH</sequence>
<protein>
    <submittedName>
        <fullName evidence="1">Uncharacterized protein</fullName>
    </submittedName>
</protein>
<dbReference type="Proteomes" id="UP001056120">
    <property type="component" value="Linkage Group LG16"/>
</dbReference>